<dbReference type="EMBL" id="CCAZ020000001">
    <property type="protein sequence ID" value="CEG08764.1"/>
    <property type="molecule type" value="Genomic_DNA"/>
</dbReference>
<evidence type="ECO:0000313" key="1">
    <source>
        <dbReference type="EMBL" id="CEG08764.1"/>
    </source>
</evidence>
<sequence>MGYFSNSTEGMLYQDQYCSRCEHDDPDNGVYCPIWNLHLLDNYKECNNKESYLHVLIPKTKDGCGNERCSMFLERRAIGDLFPSPPLRRTLGSEGICKTTLLFSPRASRSSFLNCFRGGEMTRTIRPSTIPAGSWPRRMPADLAAGYCGETTVQGFLKRVGKDYPNPRVCEGRRRLWLKDDLDVAIAPDLVPGDIAEDL</sequence>
<dbReference type="RefSeq" id="WP_156186858.1">
    <property type="nucleotide sequence ID" value="NZ_CCAZ020000001.1"/>
</dbReference>
<name>A0A090MT32_AFIFE</name>
<keyword evidence="2" id="KW-1185">Reference proteome</keyword>
<dbReference type="OrthoDB" id="8393456at2"/>
<dbReference type="STRING" id="1035.BN961_02182"/>
<dbReference type="AlphaFoldDB" id="A0A090MT32"/>
<evidence type="ECO:0000313" key="2">
    <source>
        <dbReference type="Proteomes" id="UP000035762"/>
    </source>
</evidence>
<comment type="caution">
    <text evidence="1">The sequence shown here is derived from an EMBL/GenBank/DDBJ whole genome shotgun (WGS) entry which is preliminary data.</text>
</comment>
<accession>A0A090MT32</accession>
<proteinExistence type="predicted"/>
<reference evidence="1 2" key="1">
    <citation type="journal article" date="2014" name="Genome Announc.">
        <title>Genome Sequence of Afipia felis Strain 76713, Isolated in Hospital Water Using an Amoeba Co-Culture Procedure.</title>
        <authorList>
            <person name="Benamar S."/>
            <person name="La Scola B."/>
            <person name="Croce O."/>
        </authorList>
    </citation>
    <scope>NUCLEOTIDE SEQUENCE [LARGE SCALE GENOMIC DNA]</scope>
    <source>
        <strain evidence="1 2">76713</strain>
    </source>
</reference>
<dbReference type="Proteomes" id="UP000035762">
    <property type="component" value="Unassembled WGS sequence"/>
</dbReference>
<organism evidence="1 2">
    <name type="scientific">Afipia felis</name>
    <name type="common">Cat scratch disease bacillus</name>
    <dbReference type="NCBI Taxonomy" id="1035"/>
    <lineage>
        <taxon>Bacteria</taxon>
        <taxon>Pseudomonadati</taxon>
        <taxon>Pseudomonadota</taxon>
        <taxon>Alphaproteobacteria</taxon>
        <taxon>Hyphomicrobiales</taxon>
        <taxon>Nitrobacteraceae</taxon>
        <taxon>Afipia</taxon>
    </lineage>
</organism>
<protein>
    <submittedName>
        <fullName evidence="1">Uncharacterized protein</fullName>
    </submittedName>
</protein>
<gene>
    <name evidence="1" type="ORF">BN961_02182</name>
</gene>